<keyword evidence="8 14" id="KW-0862">Zinc</keyword>
<evidence type="ECO:0000256" key="4">
    <source>
        <dbReference type="ARBA" id="ARBA00022598"/>
    </source>
</evidence>
<feature type="binding site" evidence="14">
    <location>
        <position position="413"/>
    </location>
    <ligand>
        <name>Zn(2+)</name>
        <dbReference type="ChEBI" id="CHEBI:29105"/>
    </ligand>
</feature>
<feature type="binding site" evidence="14">
    <location>
        <begin position="35"/>
        <end position="39"/>
    </location>
    <ligand>
        <name>NAD(+)</name>
        <dbReference type="ChEBI" id="CHEBI:57540"/>
    </ligand>
</feature>
<evidence type="ECO:0000256" key="7">
    <source>
        <dbReference type="ARBA" id="ARBA00022763"/>
    </source>
</evidence>
<name>A0AA35XYU3_METCP</name>
<comment type="caution">
    <text evidence="14">Lacks conserved residue(s) required for the propagation of feature annotation.</text>
</comment>
<dbReference type="GO" id="GO:0005829">
    <property type="term" value="C:cytosol"/>
    <property type="evidence" value="ECO:0007669"/>
    <property type="project" value="TreeGrafter"/>
</dbReference>
<dbReference type="Pfam" id="PF12826">
    <property type="entry name" value="HHH_2"/>
    <property type="match status" value="1"/>
</dbReference>
<comment type="similarity">
    <text evidence="13 14">Belongs to the NAD-dependent DNA ligase family. LigA subfamily.</text>
</comment>
<feature type="binding site" evidence="14">
    <location>
        <position position="434"/>
    </location>
    <ligand>
        <name>Zn(2+)</name>
        <dbReference type="ChEBI" id="CHEBI:29105"/>
    </ligand>
</feature>
<dbReference type="Gene3D" id="1.10.287.610">
    <property type="entry name" value="Helix hairpin bin"/>
    <property type="match status" value="1"/>
</dbReference>
<dbReference type="SUPFAM" id="SSF56091">
    <property type="entry name" value="DNA ligase/mRNA capping enzyme, catalytic domain"/>
    <property type="match status" value="1"/>
</dbReference>
<dbReference type="AlphaFoldDB" id="A0AA35XYU3"/>
<dbReference type="CDD" id="cd17748">
    <property type="entry name" value="BRCT_DNA_ligase_like"/>
    <property type="match status" value="1"/>
</dbReference>
<evidence type="ECO:0000256" key="8">
    <source>
        <dbReference type="ARBA" id="ARBA00022833"/>
    </source>
</evidence>
<dbReference type="FunFam" id="1.10.287.610:FF:000002">
    <property type="entry name" value="DNA ligase"/>
    <property type="match status" value="1"/>
</dbReference>
<keyword evidence="6 14" id="KW-0479">Metal-binding</keyword>
<dbReference type="EMBL" id="OX458332">
    <property type="protein sequence ID" value="CAI8831768.1"/>
    <property type="molecule type" value="Genomic_DNA"/>
</dbReference>
<dbReference type="PROSITE" id="PS01056">
    <property type="entry name" value="DNA_LIGASE_N2"/>
    <property type="match status" value="1"/>
</dbReference>
<evidence type="ECO:0000256" key="11">
    <source>
        <dbReference type="ARBA" id="ARBA00023204"/>
    </source>
</evidence>
<evidence type="ECO:0000256" key="5">
    <source>
        <dbReference type="ARBA" id="ARBA00022705"/>
    </source>
</evidence>
<dbReference type="GO" id="GO:0006260">
    <property type="term" value="P:DNA replication"/>
    <property type="evidence" value="ECO:0007669"/>
    <property type="project" value="UniProtKB-KW"/>
</dbReference>
<dbReference type="Proteomes" id="UP001158598">
    <property type="component" value="Chromosome"/>
</dbReference>
<dbReference type="NCBIfam" id="TIGR00575">
    <property type="entry name" value="dnlj"/>
    <property type="match status" value="1"/>
</dbReference>
<dbReference type="InterPro" id="IPR018239">
    <property type="entry name" value="DNA_ligase_AS"/>
</dbReference>
<keyword evidence="9 14" id="KW-0460">Magnesium</keyword>
<accession>A0AA35XYU3</accession>
<evidence type="ECO:0000256" key="6">
    <source>
        <dbReference type="ARBA" id="ARBA00022723"/>
    </source>
</evidence>
<evidence type="ECO:0000256" key="14">
    <source>
        <dbReference type="HAMAP-Rule" id="MF_01588"/>
    </source>
</evidence>
<evidence type="ECO:0000256" key="2">
    <source>
        <dbReference type="ARBA" id="ARBA00012722"/>
    </source>
</evidence>
<dbReference type="InterPro" id="IPR004150">
    <property type="entry name" value="NAD_DNA_ligase_OB"/>
</dbReference>
<feature type="binding site" evidence="14">
    <location>
        <position position="138"/>
    </location>
    <ligand>
        <name>NAD(+)</name>
        <dbReference type="ChEBI" id="CHEBI:57540"/>
    </ligand>
</feature>
<dbReference type="Pfam" id="PF01653">
    <property type="entry name" value="DNA_ligase_aden"/>
    <property type="match status" value="1"/>
</dbReference>
<dbReference type="FunFam" id="2.40.50.140:FF:000012">
    <property type="entry name" value="DNA ligase"/>
    <property type="match status" value="1"/>
</dbReference>
<evidence type="ECO:0000256" key="9">
    <source>
        <dbReference type="ARBA" id="ARBA00022842"/>
    </source>
</evidence>
<dbReference type="InterPro" id="IPR004149">
    <property type="entry name" value="Znf_DNAligase_C4"/>
</dbReference>
<gene>
    <name evidence="14 17" type="primary">ligA</name>
    <name evidence="17" type="ORF">MCNOR_2142</name>
</gene>
<feature type="binding site" evidence="14">
    <location>
        <position position="292"/>
    </location>
    <ligand>
        <name>NAD(+)</name>
        <dbReference type="ChEBI" id="CHEBI:57540"/>
    </ligand>
</feature>
<reference evidence="17" key="1">
    <citation type="submission" date="2023-03" db="EMBL/GenBank/DDBJ databases">
        <authorList>
            <person name="Pearce D."/>
        </authorList>
    </citation>
    <scope>NUCLEOTIDE SEQUENCE</scope>
    <source>
        <strain evidence="17">Mc</strain>
    </source>
</reference>
<dbReference type="Gene3D" id="6.20.10.30">
    <property type="match status" value="1"/>
</dbReference>
<evidence type="ECO:0000313" key="17">
    <source>
        <dbReference type="EMBL" id="CAI8831768.1"/>
    </source>
</evidence>
<feature type="binding site" evidence="14">
    <location>
        <position position="316"/>
    </location>
    <ligand>
        <name>NAD(+)</name>
        <dbReference type="ChEBI" id="CHEBI:57540"/>
    </ligand>
</feature>
<dbReference type="SUPFAM" id="SSF47781">
    <property type="entry name" value="RuvA domain 2-like"/>
    <property type="match status" value="1"/>
</dbReference>
<comment type="cofactor">
    <cofactor evidence="14">
        <name>Mg(2+)</name>
        <dbReference type="ChEBI" id="CHEBI:18420"/>
    </cofactor>
    <cofactor evidence="14">
        <name>Mn(2+)</name>
        <dbReference type="ChEBI" id="CHEBI:29035"/>
    </cofactor>
</comment>
<dbReference type="InterPro" id="IPR001357">
    <property type="entry name" value="BRCT_dom"/>
</dbReference>
<comment type="catalytic activity">
    <reaction evidence="12 14 15">
        <text>NAD(+) + (deoxyribonucleotide)n-3'-hydroxyl + 5'-phospho-(deoxyribonucleotide)m = (deoxyribonucleotide)n+m + AMP + beta-nicotinamide D-nucleotide.</text>
        <dbReference type="EC" id="6.5.1.2"/>
    </reaction>
</comment>
<feature type="binding site" evidence="14">
    <location>
        <position position="115"/>
    </location>
    <ligand>
        <name>NAD(+)</name>
        <dbReference type="ChEBI" id="CHEBI:57540"/>
    </ligand>
</feature>
<dbReference type="SUPFAM" id="SSF50249">
    <property type="entry name" value="Nucleic acid-binding proteins"/>
    <property type="match status" value="1"/>
</dbReference>
<evidence type="ECO:0000313" key="18">
    <source>
        <dbReference type="Proteomes" id="UP001158598"/>
    </source>
</evidence>
<protein>
    <recommendedName>
        <fullName evidence="3 14">DNA ligase</fullName>
        <ecNumber evidence="2 14">6.5.1.2</ecNumber>
    </recommendedName>
    <alternativeName>
        <fullName evidence="14">Polydeoxyribonucleotide synthase [NAD(+)]</fullName>
    </alternativeName>
</protein>
<dbReference type="GO" id="GO:0006281">
    <property type="term" value="P:DNA repair"/>
    <property type="evidence" value="ECO:0007669"/>
    <property type="project" value="UniProtKB-KW"/>
</dbReference>
<keyword evidence="11 14" id="KW-0234">DNA repair</keyword>
<dbReference type="NCBIfam" id="NF005932">
    <property type="entry name" value="PRK07956.1"/>
    <property type="match status" value="1"/>
</dbReference>
<keyword evidence="4 14" id="KW-0436">Ligase</keyword>
<evidence type="ECO:0000256" key="12">
    <source>
        <dbReference type="ARBA" id="ARBA00034005"/>
    </source>
</evidence>
<dbReference type="FunFam" id="1.10.150.20:FF:000007">
    <property type="entry name" value="DNA ligase"/>
    <property type="match status" value="1"/>
</dbReference>
<evidence type="ECO:0000259" key="16">
    <source>
        <dbReference type="PROSITE" id="PS50172"/>
    </source>
</evidence>
<organism evidence="17 18">
    <name type="scientific">Methylococcus capsulatus</name>
    <dbReference type="NCBI Taxonomy" id="414"/>
    <lineage>
        <taxon>Bacteria</taxon>
        <taxon>Pseudomonadati</taxon>
        <taxon>Pseudomonadota</taxon>
        <taxon>Gammaproteobacteria</taxon>
        <taxon>Methylococcales</taxon>
        <taxon>Methylococcaceae</taxon>
        <taxon>Methylococcus</taxon>
    </lineage>
</organism>
<comment type="function">
    <text evidence="1 14">DNA ligase that catalyzes the formation of phosphodiester linkages between 5'-phosphoryl and 3'-hydroxyl groups in double-stranded DNA using NAD as a coenzyme and as the energy source for the reaction. It is essential for DNA replication and repair of damaged DNA.</text>
</comment>
<dbReference type="SUPFAM" id="SSF52113">
    <property type="entry name" value="BRCT domain"/>
    <property type="match status" value="1"/>
</dbReference>
<keyword evidence="10 14" id="KW-0520">NAD</keyword>
<dbReference type="PROSITE" id="PS01055">
    <property type="entry name" value="DNA_LIGASE_N1"/>
    <property type="match status" value="1"/>
</dbReference>
<dbReference type="InterPro" id="IPR036420">
    <property type="entry name" value="BRCT_dom_sf"/>
</dbReference>
<dbReference type="InterPro" id="IPR041663">
    <property type="entry name" value="DisA/LigA_HHH"/>
</dbReference>
<dbReference type="Pfam" id="PF22745">
    <property type="entry name" value="Nlig-Ia"/>
    <property type="match status" value="1"/>
</dbReference>
<sequence length="673" mass="74293">MSVPAEVVEKARKLREEIEFHNVRYYRLDDPLITDAEYDRLMAELLAIEARYPELVTPDSPTQRVGAPPVEAFTEVRHEVPMLSLENAFSEEDLTAFDRRVRKELSRDTLEYVAEPKLDGLAVNLLYQDGVLVQAATRGDGEVGEDVTHNVRAVRAIPLRLKGEDFPDRFEARGEVFMPKRGFLALNERARRSGEKTFVNPRNAAAGSLRQLDARVTASRPLSFYAYGIGAFPDARLPATQHELLESLQRWGLPVSPEYRVVRGAAGCLEYYRSLGERRHDLPYDIDGVVYKVDDLKAQAELGFVSRAPRWAIAHKFPAEEARTRVVGIDVQVGRTGVLTPVARLEPVFVGGVTVTNATLHNADEIRRKDVRPGDTVIVRRAGDVIPEIVRVVPELRKPGAEPFRMPEVCPECGSAVEAEPGEVLARCSGGLYCPAQHKESIKHFASRRAMDIEGLGDKLVDQLVGRKLIATVADLYRLDLDRLAGLDRMGEKSAANLLAALERSKRTTLARFLYALGIRDVGEVTAKVLSEHFGSLEALMEATEEELLAVADVGPVVSRHIRLFFAQPHNREVISQLLACGVSWEKPAPAPRKLPLQGLVFVLTGTLASMSRDEARARLEALGAKCTGSVSRNTSFVVAGSEPGSKLDKASELGVPVLDEKGFLDLLERGRP</sequence>
<dbReference type="Gene3D" id="3.40.50.10190">
    <property type="entry name" value="BRCT domain"/>
    <property type="match status" value="1"/>
</dbReference>
<feature type="binding site" evidence="14">
    <location>
        <begin position="84"/>
        <end position="85"/>
    </location>
    <ligand>
        <name>NAD(+)</name>
        <dbReference type="ChEBI" id="CHEBI:57540"/>
    </ligand>
</feature>
<dbReference type="GO" id="GO:0003911">
    <property type="term" value="F:DNA ligase (NAD+) activity"/>
    <property type="evidence" value="ECO:0007669"/>
    <property type="project" value="UniProtKB-UniRule"/>
</dbReference>
<dbReference type="RefSeq" id="WP_017366123.1">
    <property type="nucleotide sequence ID" value="NZ_OX458332.1"/>
</dbReference>
<dbReference type="PANTHER" id="PTHR23389:SF9">
    <property type="entry name" value="DNA LIGASE"/>
    <property type="match status" value="1"/>
</dbReference>
<dbReference type="SMART" id="SM00278">
    <property type="entry name" value="HhH1"/>
    <property type="match status" value="4"/>
</dbReference>
<dbReference type="Gene3D" id="2.40.50.140">
    <property type="entry name" value="Nucleic acid-binding proteins"/>
    <property type="match status" value="1"/>
</dbReference>
<dbReference type="SMART" id="SM00292">
    <property type="entry name" value="BRCT"/>
    <property type="match status" value="1"/>
</dbReference>
<dbReference type="Pfam" id="PF00533">
    <property type="entry name" value="BRCT"/>
    <property type="match status" value="1"/>
</dbReference>
<dbReference type="PIRSF" id="PIRSF001604">
    <property type="entry name" value="LigA"/>
    <property type="match status" value="1"/>
</dbReference>
<dbReference type="InterPro" id="IPR033136">
    <property type="entry name" value="DNA_ligase_CS"/>
</dbReference>
<keyword evidence="7 14" id="KW-0227">DNA damage</keyword>
<keyword evidence="14" id="KW-0464">Manganese</keyword>
<keyword evidence="5 14" id="KW-0235">DNA replication</keyword>
<proteinExistence type="inferred from homology"/>
<dbReference type="FunFam" id="3.30.470.30:FF:000001">
    <property type="entry name" value="DNA ligase"/>
    <property type="match status" value="1"/>
</dbReference>
<dbReference type="Pfam" id="PF03120">
    <property type="entry name" value="OB_DNA_ligase"/>
    <property type="match status" value="1"/>
</dbReference>
<dbReference type="InterPro" id="IPR012340">
    <property type="entry name" value="NA-bd_OB-fold"/>
</dbReference>
<dbReference type="PANTHER" id="PTHR23389">
    <property type="entry name" value="CHROMOSOME TRANSMISSION FIDELITY FACTOR 18"/>
    <property type="match status" value="1"/>
</dbReference>
<feature type="binding site" evidence="14">
    <location>
        <position position="410"/>
    </location>
    <ligand>
        <name>Zn(2+)</name>
        <dbReference type="ChEBI" id="CHEBI:29105"/>
    </ligand>
</feature>
<dbReference type="InterPro" id="IPR013840">
    <property type="entry name" value="DNAligase_N"/>
</dbReference>
<dbReference type="HAMAP" id="MF_01588">
    <property type="entry name" value="DNA_ligase_A"/>
    <property type="match status" value="1"/>
</dbReference>
<dbReference type="Pfam" id="PF03119">
    <property type="entry name" value="DNA_ligase_ZBD"/>
    <property type="match status" value="1"/>
</dbReference>
<evidence type="ECO:0000256" key="13">
    <source>
        <dbReference type="ARBA" id="ARBA00060881"/>
    </source>
</evidence>
<dbReference type="GO" id="GO:0046872">
    <property type="term" value="F:metal ion binding"/>
    <property type="evidence" value="ECO:0007669"/>
    <property type="project" value="UniProtKB-KW"/>
</dbReference>
<dbReference type="GO" id="GO:0003677">
    <property type="term" value="F:DNA binding"/>
    <property type="evidence" value="ECO:0007669"/>
    <property type="project" value="InterPro"/>
</dbReference>
<feature type="binding site" evidence="14">
    <location>
        <position position="175"/>
    </location>
    <ligand>
        <name>NAD(+)</name>
        <dbReference type="ChEBI" id="CHEBI:57540"/>
    </ligand>
</feature>
<feature type="active site" description="N6-AMP-lysine intermediate" evidence="14">
    <location>
        <position position="117"/>
    </location>
</feature>
<dbReference type="Gene3D" id="1.10.150.20">
    <property type="entry name" value="5' to 3' exonuclease, C-terminal subdomain"/>
    <property type="match status" value="2"/>
</dbReference>
<dbReference type="InterPro" id="IPR001679">
    <property type="entry name" value="DNA_ligase"/>
</dbReference>
<evidence type="ECO:0000256" key="15">
    <source>
        <dbReference type="RuleBase" id="RU000618"/>
    </source>
</evidence>
<dbReference type="FunFam" id="1.10.150.20:FF:000006">
    <property type="entry name" value="DNA ligase"/>
    <property type="match status" value="1"/>
</dbReference>
<evidence type="ECO:0000256" key="3">
    <source>
        <dbReference type="ARBA" id="ARBA00013308"/>
    </source>
</evidence>
<dbReference type="InterPro" id="IPR003583">
    <property type="entry name" value="Hlx-hairpin-Hlx_DNA-bd_motif"/>
</dbReference>
<dbReference type="Gene3D" id="3.30.470.30">
    <property type="entry name" value="DNA ligase/mRNA capping enzyme"/>
    <property type="match status" value="1"/>
</dbReference>
<dbReference type="SMART" id="SM00532">
    <property type="entry name" value="LIGANc"/>
    <property type="match status" value="1"/>
</dbReference>
<evidence type="ECO:0000256" key="10">
    <source>
        <dbReference type="ARBA" id="ARBA00023027"/>
    </source>
</evidence>
<dbReference type="CDD" id="cd00114">
    <property type="entry name" value="LIGANc"/>
    <property type="match status" value="1"/>
</dbReference>
<dbReference type="EC" id="6.5.1.2" evidence="2 14"/>
<dbReference type="PROSITE" id="PS50172">
    <property type="entry name" value="BRCT"/>
    <property type="match status" value="1"/>
</dbReference>
<dbReference type="InterPro" id="IPR010994">
    <property type="entry name" value="RuvA_2-like"/>
</dbReference>
<dbReference type="InterPro" id="IPR013839">
    <property type="entry name" value="DNAligase_adenylation"/>
</dbReference>
<dbReference type="Pfam" id="PF14520">
    <property type="entry name" value="HHH_5"/>
    <property type="match status" value="1"/>
</dbReference>
<feature type="domain" description="BRCT" evidence="16">
    <location>
        <begin position="592"/>
        <end position="673"/>
    </location>
</feature>
<evidence type="ECO:0000256" key="1">
    <source>
        <dbReference type="ARBA" id="ARBA00004067"/>
    </source>
</evidence>